<name>A0AC35TV76_9BILA</name>
<organism evidence="1 2">
    <name type="scientific">Rhabditophanes sp. KR3021</name>
    <dbReference type="NCBI Taxonomy" id="114890"/>
    <lineage>
        <taxon>Eukaryota</taxon>
        <taxon>Metazoa</taxon>
        <taxon>Ecdysozoa</taxon>
        <taxon>Nematoda</taxon>
        <taxon>Chromadorea</taxon>
        <taxon>Rhabditida</taxon>
        <taxon>Tylenchina</taxon>
        <taxon>Panagrolaimomorpha</taxon>
        <taxon>Strongyloidoidea</taxon>
        <taxon>Alloionematidae</taxon>
        <taxon>Rhabditophanes</taxon>
    </lineage>
</organism>
<evidence type="ECO:0000313" key="2">
    <source>
        <dbReference type="WBParaSite" id="RSKR_0000469600.1"/>
    </source>
</evidence>
<sequence length="84" mass="8862">MKTSKSTQIGSGTILAESKSNNDAGKSPVGLSTATQLKGTADTVAKSFESSSFTNFTQIVEKTQSLRDVIFVGGHQLQELVNVI</sequence>
<accession>A0AC35TV76</accession>
<evidence type="ECO:0000313" key="1">
    <source>
        <dbReference type="Proteomes" id="UP000095286"/>
    </source>
</evidence>
<proteinExistence type="predicted"/>
<protein>
    <submittedName>
        <fullName evidence="2">BLOC-1-related complex subunit 7</fullName>
    </submittedName>
</protein>
<reference evidence="2" key="1">
    <citation type="submission" date="2016-11" db="UniProtKB">
        <authorList>
            <consortium name="WormBaseParasite"/>
        </authorList>
    </citation>
    <scope>IDENTIFICATION</scope>
    <source>
        <strain evidence="2">KR3021</strain>
    </source>
</reference>
<dbReference type="Proteomes" id="UP000095286">
    <property type="component" value="Unplaced"/>
</dbReference>
<dbReference type="WBParaSite" id="RSKR_0000469600.1">
    <property type="protein sequence ID" value="RSKR_0000469600.1"/>
    <property type="gene ID" value="RSKR_0000469600"/>
</dbReference>